<dbReference type="Proteomes" id="UP000018050">
    <property type="component" value="Unassembled WGS sequence"/>
</dbReference>
<keyword evidence="2" id="KW-0833">Ubl conjugation pathway</keyword>
<evidence type="ECO:0000256" key="1">
    <source>
        <dbReference type="ARBA" id="ARBA00006043"/>
    </source>
</evidence>
<feature type="domain" description="Ubiquitin fusion degradation protein UFD1 N-terminal subdomain 2" evidence="4">
    <location>
        <begin position="76"/>
        <end position="133"/>
    </location>
</feature>
<dbReference type="InterPro" id="IPR042299">
    <property type="entry name" value="Ufd1-like_Nn"/>
</dbReference>
<dbReference type="RefSeq" id="XP_013248837.1">
    <property type="nucleotide sequence ID" value="XM_013393383.1"/>
</dbReference>
<reference evidence="5" key="2">
    <citation type="submission" date="2013-10" db="EMBL/GenBank/DDBJ databases">
        <authorList>
            <person name="Aslett M."/>
        </authorList>
    </citation>
    <scope>NUCLEOTIDE SEQUENCE [LARGE SCALE GENOMIC DNA]</scope>
    <source>
        <strain evidence="5">Houghton</strain>
    </source>
</reference>
<name>U6GPC4_EIMAC</name>
<dbReference type="Gene3D" id="2.40.40.50">
    <property type="entry name" value="Ubiquitin fusion degradation protein UFD1, N-terminal domain"/>
    <property type="match status" value="1"/>
</dbReference>
<dbReference type="OrthoDB" id="354657at2759"/>
<dbReference type="PANTHER" id="PTHR12555:SF13">
    <property type="entry name" value="UBIQUITIN RECOGNITION FACTOR IN ER-ASSOCIATED DEGRADATION PROTEIN 1"/>
    <property type="match status" value="1"/>
</dbReference>
<dbReference type="InterPro" id="IPR055418">
    <property type="entry name" value="UFD1_N2"/>
</dbReference>
<dbReference type="Pfam" id="PF24842">
    <property type="entry name" value="UFD1_N2"/>
    <property type="match status" value="1"/>
</dbReference>
<dbReference type="EMBL" id="HG671642">
    <property type="protein sequence ID" value="CDI81442.1"/>
    <property type="molecule type" value="Genomic_DNA"/>
</dbReference>
<evidence type="ECO:0000259" key="3">
    <source>
        <dbReference type="Pfam" id="PF03152"/>
    </source>
</evidence>
<dbReference type="VEuPathDB" id="ToxoDB:EAH_00061060"/>
<dbReference type="InterPro" id="IPR004854">
    <property type="entry name" value="Ufd1-like"/>
</dbReference>
<evidence type="ECO:0008006" key="7">
    <source>
        <dbReference type="Google" id="ProtNLM"/>
    </source>
</evidence>
<keyword evidence="6" id="KW-1185">Reference proteome</keyword>
<evidence type="ECO:0000313" key="6">
    <source>
        <dbReference type="Proteomes" id="UP000018050"/>
    </source>
</evidence>
<dbReference type="GO" id="GO:0006511">
    <property type="term" value="P:ubiquitin-dependent protein catabolic process"/>
    <property type="evidence" value="ECO:0007669"/>
    <property type="project" value="InterPro"/>
</dbReference>
<sequence>MFCYLLRRCMRWLVCTSPGQCTFVSATLLRHDKLTHCGVLEFVSEEGTCYMPYWMMQNLQLEEGGIVTITNVSLPKGTFVQLQPLETEFLDISNPKALLEMALRGYAALTKGEVVSLPFLDCVYHLLVAVRKP</sequence>
<comment type="similarity">
    <text evidence="1">Belongs to the UFD1 family.</text>
</comment>
<evidence type="ECO:0000259" key="4">
    <source>
        <dbReference type="Pfam" id="PF24842"/>
    </source>
</evidence>
<accession>U6GPC4</accession>
<dbReference type="Pfam" id="PF03152">
    <property type="entry name" value="UFD1_N1"/>
    <property type="match status" value="1"/>
</dbReference>
<dbReference type="Gene3D" id="3.10.330.10">
    <property type="match status" value="1"/>
</dbReference>
<gene>
    <name evidence="5" type="ORF">EAH_00061060</name>
</gene>
<dbReference type="InterPro" id="IPR055417">
    <property type="entry name" value="UFD1_N1"/>
</dbReference>
<evidence type="ECO:0000256" key="2">
    <source>
        <dbReference type="ARBA" id="ARBA00022786"/>
    </source>
</evidence>
<dbReference type="PANTHER" id="PTHR12555">
    <property type="entry name" value="UBIQUITIN FUSION DEGRADATON PROTEIN 1"/>
    <property type="match status" value="1"/>
</dbReference>
<dbReference type="GeneID" id="25274176"/>
<dbReference type="AlphaFoldDB" id="U6GPC4"/>
<evidence type="ECO:0000313" key="5">
    <source>
        <dbReference type="EMBL" id="CDI81442.1"/>
    </source>
</evidence>
<dbReference type="GO" id="GO:0031593">
    <property type="term" value="F:polyubiquitin modification-dependent protein binding"/>
    <property type="evidence" value="ECO:0007669"/>
    <property type="project" value="TreeGrafter"/>
</dbReference>
<dbReference type="GO" id="GO:0036503">
    <property type="term" value="P:ERAD pathway"/>
    <property type="evidence" value="ECO:0007669"/>
    <property type="project" value="TreeGrafter"/>
</dbReference>
<dbReference type="GO" id="GO:0034098">
    <property type="term" value="C:VCP-NPL4-UFD1 AAA ATPase complex"/>
    <property type="evidence" value="ECO:0007669"/>
    <property type="project" value="TreeGrafter"/>
</dbReference>
<reference evidence="5" key="1">
    <citation type="submission" date="2013-10" db="EMBL/GenBank/DDBJ databases">
        <title>Genomic analysis of the causative agents of coccidiosis in chickens.</title>
        <authorList>
            <person name="Reid A.J."/>
            <person name="Blake D."/>
            <person name="Billington K."/>
            <person name="Browne H."/>
            <person name="Dunn M."/>
            <person name="Hung S."/>
            <person name="Kawahara F."/>
            <person name="Miranda-Saavedra D."/>
            <person name="Mourier T."/>
            <person name="Nagra H."/>
            <person name="Otto T.D."/>
            <person name="Rawlings N."/>
            <person name="Sanchez A."/>
            <person name="Sanders M."/>
            <person name="Subramaniam C."/>
            <person name="Tay Y."/>
            <person name="Dear P."/>
            <person name="Doerig C."/>
            <person name="Gruber A."/>
            <person name="Parkinson J."/>
            <person name="Shirley M."/>
            <person name="Wan K.L."/>
            <person name="Berriman M."/>
            <person name="Tomley F."/>
            <person name="Pain A."/>
        </authorList>
    </citation>
    <scope>NUCLEOTIDE SEQUENCE [LARGE SCALE GENOMIC DNA]</scope>
    <source>
        <strain evidence="5">Houghton</strain>
    </source>
</reference>
<dbReference type="OMA" id="MFRITHD"/>
<organism evidence="5 6">
    <name type="scientific">Eimeria acervulina</name>
    <name type="common">Coccidian parasite</name>
    <dbReference type="NCBI Taxonomy" id="5801"/>
    <lineage>
        <taxon>Eukaryota</taxon>
        <taxon>Sar</taxon>
        <taxon>Alveolata</taxon>
        <taxon>Apicomplexa</taxon>
        <taxon>Conoidasida</taxon>
        <taxon>Coccidia</taxon>
        <taxon>Eucoccidiorida</taxon>
        <taxon>Eimeriorina</taxon>
        <taxon>Eimeriidae</taxon>
        <taxon>Eimeria</taxon>
    </lineage>
</organism>
<feature type="domain" description="Ubiquitin fusion degradation protein UFD1 N-terminal subdomain 1" evidence="3">
    <location>
        <begin position="30"/>
        <end position="75"/>
    </location>
</feature>
<protein>
    <recommendedName>
        <fullName evidence="7">Ubiquitin fusion degradation domain-containing protein</fullName>
    </recommendedName>
</protein>
<proteinExistence type="inferred from homology"/>